<evidence type="ECO:0000313" key="3">
    <source>
        <dbReference type="Proteomes" id="UP000235994"/>
    </source>
</evidence>
<name>A0A2N8KMA3_9BURK</name>
<dbReference type="Pfam" id="PF13663">
    <property type="entry name" value="DUF4148"/>
    <property type="match status" value="1"/>
</dbReference>
<protein>
    <submittedName>
        <fullName evidence="2">DUF4148 domain-containing protein</fullName>
    </submittedName>
</protein>
<keyword evidence="3" id="KW-1185">Reference proteome</keyword>
<proteinExistence type="predicted"/>
<reference evidence="2 3" key="1">
    <citation type="submission" date="2018-01" db="EMBL/GenBank/DDBJ databases">
        <title>The draft genome of an aniline degradation strain ANB-1.</title>
        <authorList>
            <person name="Zhang L."/>
            <person name="Jiang J."/>
        </authorList>
    </citation>
    <scope>NUCLEOTIDE SEQUENCE [LARGE SCALE GENOMIC DNA]</scope>
    <source>
        <strain evidence="2 3">ANB-1</strain>
    </source>
</reference>
<evidence type="ECO:0000313" key="2">
    <source>
        <dbReference type="EMBL" id="PND34584.1"/>
    </source>
</evidence>
<keyword evidence="1" id="KW-0732">Signal</keyword>
<feature type="signal peptide" evidence="1">
    <location>
        <begin position="1"/>
        <end position="24"/>
    </location>
</feature>
<gene>
    <name evidence="2" type="ORF">C1I89_10425</name>
</gene>
<dbReference type="RefSeq" id="WP_102772647.1">
    <property type="nucleotide sequence ID" value="NZ_POQS01000002.1"/>
</dbReference>
<comment type="caution">
    <text evidence="2">The sequence shown here is derived from an EMBL/GenBank/DDBJ whole genome shotgun (WGS) entry which is preliminary data.</text>
</comment>
<organism evidence="2 3">
    <name type="scientific">Achromobacter pulmonis</name>
    <dbReference type="NCBI Taxonomy" id="1389932"/>
    <lineage>
        <taxon>Bacteria</taxon>
        <taxon>Pseudomonadati</taxon>
        <taxon>Pseudomonadota</taxon>
        <taxon>Betaproteobacteria</taxon>
        <taxon>Burkholderiales</taxon>
        <taxon>Alcaligenaceae</taxon>
        <taxon>Achromobacter</taxon>
    </lineage>
</organism>
<dbReference type="EMBL" id="POQS01000002">
    <property type="protein sequence ID" value="PND34584.1"/>
    <property type="molecule type" value="Genomic_DNA"/>
</dbReference>
<dbReference type="AlphaFoldDB" id="A0A2N8KMA3"/>
<feature type="chain" id="PRO_5014834887" evidence="1">
    <location>
        <begin position="25"/>
        <end position="113"/>
    </location>
</feature>
<accession>A0A2N8KMA3</accession>
<dbReference type="Proteomes" id="UP000235994">
    <property type="component" value="Unassembled WGS sequence"/>
</dbReference>
<sequence>MRIHALSAIAALGAALALPLAANASGVWHQTDTEIGYAIAPEHAAGDKTRAQVQSELAAAKADKAQWYLANLNAAKPGWARQGTSRTREDALAELRAVTPAERARLAEIYTPG</sequence>
<dbReference type="InterPro" id="IPR025421">
    <property type="entry name" value="DUF4148"/>
</dbReference>
<evidence type="ECO:0000256" key="1">
    <source>
        <dbReference type="SAM" id="SignalP"/>
    </source>
</evidence>